<dbReference type="Gene3D" id="3.40.430.10">
    <property type="entry name" value="Dihydrofolate Reductase, subunit A"/>
    <property type="match status" value="1"/>
</dbReference>
<dbReference type="EMBL" id="MWWU01000002">
    <property type="protein sequence ID" value="OZG55728.1"/>
    <property type="molecule type" value="Genomic_DNA"/>
</dbReference>
<feature type="region of interest" description="Disordered" evidence="7">
    <location>
        <begin position="1"/>
        <end position="47"/>
    </location>
</feature>
<comment type="pathway">
    <text evidence="1">Cofactor biosynthesis; tetrahydrofolate biosynthesis; 5,6,7,8-tetrahydrofolate from 7,8-dihydrofolate: step 1/1.</text>
</comment>
<evidence type="ECO:0000256" key="4">
    <source>
        <dbReference type="ARBA" id="ARBA00022563"/>
    </source>
</evidence>
<evidence type="ECO:0000256" key="3">
    <source>
        <dbReference type="ARBA" id="ARBA00012856"/>
    </source>
</evidence>
<dbReference type="InterPro" id="IPR001796">
    <property type="entry name" value="DHFR_dom"/>
</dbReference>
<keyword evidence="10" id="KW-1185">Reference proteome</keyword>
<dbReference type="PROSITE" id="PS51330">
    <property type="entry name" value="DHFR_2"/>
    <property type="match status" value="1"/>
</dbReference>
<dbReference type="GO" id="GO:0046452">
    <property type="term" value="P:dihydrofolate metabolic process"/>
    <property type="evidence" value="ECO:0007669"/>
    <property type="project" value="TreeGrafter"/>
</dbReference>
<dbReference type="GO" id="GO:0004146">
    <property type="term" value="F:dihydrofolate reductase activity"/>
    <property type="evidence" value="ECO:0007669"/>
    <property type="project" value="UniProtKB-EC"/>
</dbReference>
<dbReference type="GO" id="GO:0046654">
    <property type="term" value="P:tetrahydrofolate biosynthetic process"/>
    <property type="evidence" value="ECO:0007669"/>
    <property type="project" value="UniProtKB-UniPathway"/>
</dbReference>
<keyword evidence="6" id="KW-0560">Oxidoreductase</keyword>
<keyword evidence="9" id="KW-0808">Transferase</keyword>
<proteinExistence type="inferred from homology"/>
<dbReference type="Pfam" id="PF00186">
    <property type="entry name" value="DHFR_1"/>
    <property type="match status" value="1"/>
</dbReference>
<dbReference type="CDD" id="cd00209">
    <property type="entry name" value="DHFR"/>
    <property type="match status" value="1"/>
</dbReference>
<dbReference type="InterPro" id="IPR012259">
    <property type="entry name" value="DHFR"/>
</dbReference>
<evidence type="ECO:0000259" key="8">
    <source>
        <dbReference type="PROSITE" id="PS51330"/>
    </source>
</evidence>
<organism evidence="9 10">
    <name type="scientific">Aeriscardovia aeriphila</name>
    <dbReference type="NCBI Taxonomy" id="218139"/>
    <lineage>
        <taxon>Bacteria</taxon>
        <taxon>Bacillati</taxon>
        <taxon>Actinomycetota</taxon>
        <taxon>Actinomycetes</taxon>
        <taxon>Bifidobacteriales</taxon>
        <taxon>Bifidobacteriaceae</taxon>
        <taxon>Aeriscardovia</taxon>
    </lineage>
</organism>
<dbReference type="RefSeq" id="WP_094689349.1">
    <property type="nucleotide sequence ID" value="NZ_JACBYZ010000001.1"/>
</dbReference>
<name>A0A261F9H3_9BIFI</name>
<dbReference type="GO" id="GO:0050661">
    <property type="term" value="F:NADP binding"/>
    <property type="evidence" value="ECO:0007669"/>
    <property type="project" value="InterPro"/>
</dbReference>
<evidence type="ECO:0000256" key="2">
    <source>
        <dbReference type="ARBA" id="ARBA00009539"/>
    </source>
</evidence>
<dbReference type="SUPFAM" id="SSF53597">
    <property type="entry name" value="Dihydrofolate reductase-like"/>
    <property type="match status" value="1"/>
</dbReference>
<accession>A0A261F9H3</accession>
<dbReference type="PANTHER" id="PTHR48069:SF3">
    <property type="entry name" value="DIHYDROFOLATE REDUCTASE"/>
    <property type="match status" value="1"/>
</dbReference>
<dbReference type="GO" id="GO:0006730">
    <property type="term" value="P:one-carbon metabolic process"/>
    <property type="evidence" value="ECO:0007669"/>
    <property type="project" value="UniProtKB-KW"/>
</dbReference>
<feature type="domain" description="DHFR" evidence="8">
    <location>
        <begin position="51"/>
        <end position="237"/>
    </location>
</feature>
<dbReference type="AlphaFoldDB" id="A0A261F9H3"/>
<keyword evidence="4" id="KW-0554">One-carbon metabolism</keyword>
<keyword evidence="9" id="KW-0418">Kinase</keyword>
<evidence type="ECO:0000256" key="1">
    <source>
        <dbReference type="ARBA" id="ARBA00004903"/>
    </source>
</evidence>
<evidence type="ECO:0000256" key="6">
    <source>
        <dbReference type="ARBA" id="ARBA00023002"/>
    </source>
</evidence>
<evidence type="ECO:0000313" key="9">
    <source>
        <dbReference type="EMBL" id="OZG55728.1"/>
    </source>
</evidence>
<dbReference type="PRINTS" id="PR00070">
    <property type="entry name" value="DHFR"/>
</dbReference>
<reference evidence="9 10" key="1">
    <citation type="journal article" date="2017" name="BMC Genomics">
        <title>Comparative genomic and phylogenomic analyses of the Bifidobacteriaceae family.</title>
        <authorList>
            <person name="Lugli G.A."/>
            <person name="Milani C."/>
            <person name="Turroni F."/>
            <person name="Duranti S."/>
            <person name="Mancabelli L."/>
            <person name="Mangifesta M."/>
            <person name="Ferrario C."/>
            <person name="Modesto M."/>
            <person name="Mattarelli P."/>
            <person name="Jiri K."/>
            <person name="van Sinderen D."/>
            <person name="Ventura M."/>
        </authorList>
    </citation>
    <scope>NUCLEOTIDE SEQUENCE [LARGE SCALE GENOMIC DNA]</scope>
    <source>
        <strain evidence="9 10">LMG 21773</strain>
    </source>
</reference>
<dbReference type="GO" id="GO:0016301">
    <property type="term" value="F:kinase activity"/>
    <property type="evidence" value="ECO:0007669"/>
    <property type="project" value="UniProtKB-KW"/>
</dbReference>
<comment type="similarity">
    <text evidence="2">Belongs to the dihydrofolate reductase family.</text>
</comment>
<dbReference type="OrthoDB" id="9804315at2"/>
<dbReference type="Proteomes" id="UP000228976">
    <property type="component" value="Unassembled WGS sequence"/>
</dbReference>
<evidence type="ECO:0000256" key="7">
    <source>
        <dbReference type="SAM" id="MobiDB-lite"/>
    </source>
</evidence>
<keyword evidence="5" id="KW-0521">NADP</keyword>
<dbReference type="InterPro" id="IPR024072">
    <property type="entry name" value="DHFR-like_dom_sf"/>
</dbReference>
<evidence type="ECO:0000313" key="10">
    <source>
        <dbReference type="Proteomes" id="UP000228976"/>
    </source>
</evidence>
<dbReference type="EC" id="1.5.1.3" evidence="3"/>
<sequence length="242" mass="26874">MDAEGSSSTRPYHEPKPALSGHNEDAPENDPWQDAWDEEDSSPALPSTPARINLIWAEAFSSEGVPGAMGNNGTIPWHVAEDLRRFMALTVSHPVIMGRKTWDSLPKKPLKNRDNIVVSYDDEFRAPGATVADSLDEALKLASTPAIPDDGMDRSEIWIIGGASIFRQCLHLADSAYVTQIDLHVPADTFAPDMDAEVSEGQWKLAEDGMWQAAAMTQEERAAGKPVTRYRYLRYERREAHE</sequence>
<dbReference type="GO" id="GO:0046655">
    <property type="term" value="P:folic acid metabolic process"/>
    <property type="evidence" value="ECO:0007669"/>
    <property type="project" value="TreeGrafter"/>
</dbReference>
<feature type="compositionally biased region" description="Polar residues" evidence="7">
    <location>
        <begin position="1"/>
        <end position="10"/>
    </location>
</feature>
<dbReference type="GO" id="GO:0005829">
    <property type="term" value="C:cytosol"/>
    <property type="evidence" value="ECO:0007669"/>
    <property type="project" value="TreeGrafter"/>
</dbReference>
<dbReference type="PANTHER" id="PTHR48069">
    <property type="entry name" value="DIHYDROFOLATE REDUCTASE"/>
    <property type="match status" value="1"/>
</dbReference>
<evidence type="ECO:0000256" key="5">
    <source>
        <dbReference type="ARBA" id="ARBA00022857"/>
    </source>
</evidence>
<dbReference type="UniPathway" id="UPA00077">
    <property type="reaction ID" value="UER00158"/>
</dbReference>
<comment type="caution">
    <text evidence="9">The sequence shown here is derived from an EMBL/GenBank/DDBJ whole genome shotgun (WGS) entry which is preliminary data.</text>
</comment>
<gene>
    <name evidence="9" type="ORF">AEAE_0216</name>
</gene>
<protein>
    <recommendedName>
        <fullName evidence="3">dihydrofolate reductase</fullName>
        <ecNumber evidence="3">1.5.1.3</ecNumber>
    </recommendedName>
</protein>